<dbReference type="FunFam" id="3.90.850.10:FF:000002">
    <property type="entry name" value="2-hydroxyhepta-2,4-diene-1,7-dioate isomerase"/>
    <property type="match status" value="1"/>
</dbReference>
<keyword evidence="4" id="KW-0413">Isomerase</keyword>
<evidence type="ECO:0000259" key="3">
    <source>
        <dbReference type="Pfam" id="PF01557"/>
    </source>
</evidence>
<dbReference type="PANTHER" id="PTHR42796">
    <property type="entry name" value="FUMARYLACETOACETATE HYDROLASE DOMAIN-CONTAINING PROTEIN 2A-RELATED"/>
    <property type="match status" value="1"/>
</dbReference>
<keyword evidence="2" id="KW-0479">Metal-binding</keyword>
<dbReference type="Pfam" id="PF01557">
    <property type="entry name" value="FAA_hydrolase"/>
    <property type="match status" value="1"/>
</dbReference>
<dbReference type="Proteomes" id="UP000635606">
    <property type="component" value="Unassembled WGS sequence"/>
</dbReference>
<reference evidence="4" key="1">
    <citation type="submission" date="2021-01" db="EMBL/GenBank/DDBJ databases">
        <title>Whole genome shotgun sequence of Virgisporangium ochraceum NBRC 16418.</title>
        <authorList>
            <person name="Komaki H."/>
            <person name="Tamura T."/>
        </authorList>
    </citation>
    <scope>NUCLEOTIDE SEQUENCE</scope>
    <source>
        <strain evidence="4">NBRC 16418</strain>
    </source>
</reference>
<sequence>MRLATIRIDGYTRAARIDGADAVVLDPPDVGTLLARADWPSVAATGEGPRIALSTVDYAPLVPRPAKIFCVGLNYRTHILEMGRPLPTAPTLFAKFPISLIGANDPLVLPAVSAEPDWEAELGVVVGTRLRRATTAQAVDAIGGYTIVNDVTMRDWQWRTTQWLQGKTFEATTPLGPWLVTPDEVGAAGAEGPDLAVRCLVDDAVMQDSRTSDLLFSPAETLAYISQVVTLEPGDVVATGTPGGVGSARDPKVFLRPGQVLRTAVEGLGECVNACVTEEP</sequence>
<dbReference type="RefSeq" id="WP_203932788.1">
    <property type="nucleotide sequence ID" value="NZ_BOPH01000108.1"/>
</dbReference>
<dbReference type="GO" id="GO:0046872">
    <property type="term" value="F:metal ion binding"/>
    <property type="evidence" value="ECO:0007669"/>
    <property type="project" value="UniProtKB-KW"/>
</dbReference>
<dbReference type="AlphaFoldDB" id="A0A8J4EEU2"/>
<feature type="domain" description="Fumarylacetoacetase-like C-terminal" evidence="3">
    <location>
        <begin position="67"/>
        <end position="274"/>
    </location>
</feature>
<dbReference type="InterPro" id="IPR051121">
    <property type="entry name" value="FAH"/>
</dbReference>
<evidence type="ECO:0000313" key="4">
    <source>
        <dbReference type="EMBL" id="GIJ72955.1"/>
    </source>
</evidence>
<evidence type="ECO:0000256" key="1">
    <source>
        <dbReference type="ARBA" id="ARBA00010211"/>
    </source>
</evidence>
<accession>A0A8J4EEU2</accession>
<organism evidence="4 5">
    <name type="scientific">Virgisporangium ochraceum</name>
    <dbReference type="NCBI Taxonomy" id="65505"/>
    <lineage>
        <taxon>Bacteria</taxon>
        <taxon>Bacillati</taxon>
        <taxon>Actinomycetota</taxon>
        <taxon>Actinomycetes</taxon>
        <taxon>Micromonosporales</taxon>
        <taxon>Micromonosporaceae</taxon>
        <taxon>Virgisporangium</taxon>
    </lineage>
</organism>
<name>A0A8J4EEU2_9ACTN</name>
<dbReference type="PANTHER" id="PTHR42796:SF4">
    <property type="entry name" value="FUMARYLACETOACETATE HYDROLASE DOMAIN-CONTAINING PROTEIN 2A"/>
    <property type="match status" value="1"/>
</dbReference>
<dbReference type="InterPro" id="IPR011234">
    <property type="entry name" value="Fumarylacetoacetase-like_C"/>
</dbReference>
<comment type="similarity">
    <text evidence="1">Belongs to the FAH family.</text>
</comment>
<evidence type="ECO:0000313" key="5">
    <source>
        <dbReference type="Proteomes" id="UP000635606"/>
    </source>
</evidence>
<dbReference type="EMBL" id="BOPH01000108">
    <property type="protein sequence ID" value="GIJ72955.1"/>
    <property type="molecule type" value="Genomic_DNA"/>
</dbReference>
<dbReference type="Gene3D" id="3.90.850.10">
    <property type="entry name" value="Fumarylacetoacetase-like, C-terminal domain"/>
    <property type="match status" value="1"/>
</dbReference>
<dbReference type="InterPro" id="IPR036663">
    <property type="entry name" value="Fumarylacetoacetase_C_sf"/>
</dbReference>
<protein>
    <submittedName>
        <fullName evidence="4">2-hydroxyhepta-2,4-diene-1,7-dioate isomerase</fullName>
    </submittedName>
</protein>
<gene>
    <name evidence="4" type="ORF">Voc01_078720</name>
</gene>
<comment type="caution">
    <text evidence="4">The sequence shown here is derived from an EMBL/GenBank/DDBJ whole genome shotgun (WGS) entry which is preliminary data.</text>
</comment>
<dbReference type="GO" id="GO:0019752">
    <property type="term" value="P:carboxylic acid metabolic process"/>
    <property type="evidence" value="ECO:0007669"/>
    <property type="project" value="UniProtKB-ARBA"/>
</dbReference>
<proteinExistence type="inferred from homology"/>
<dbReference type="GO" id="GO:0016853">
    <property type="term" value="F:isomerase activity"/>
    <property type="evidence" value="ECO:0007669"/>
    <property type="project" value="UniProtKB-KW"/>
</dbReference>
<keyword evidence="5" id="KW-1185">Reference proteome</keyword>
<dbReference type="SUPFAM" id="SSF56529">
    <property type="entry name" value="FAH"/>
    <property type="match status" value="1"/>
</dbReference>
<evidence type="ECO:0000256" key="2">
    <source>
        <dbReference type="ARBA" id="ARBA00022723"/>
    </source>
</evidence>